<dbReference type="Proteomes" id="UP000509510">
    <property type="component" value="Chromosome VI"/>
</dbReference>
<evidence type="ECO:0000313" key="2">
    <source>
        <dbReference type="EMBL" id="QKX63484.1"/>
    </source>
</evidence>
<accession>A0A7H8RAM8</accession>
<dbReference type="AlphaFoldDB" id="A0A7H8RAM8"/>
<gene>
    <name evidence="2" type="ORF">TRUGW13939_10655</name>
</gene>
<dbReference type="RefSeq" id="XP_035349658.1">
    <property type="nucleotide sequence ID" value="XM_035493765.1"/>
</dbReference>
<dbReference type="OrthoDB" id="5273847at2759"/>
<evidence type="ECO:0000259" key="1">
    <source>
        <dbReference type="Pfam" id="PF24539"/>
    </source>
</evidence>
<reference evidence="3" key="1">
    <citation type="submission" date="2020-06" db="EMBL/GenBank/DDBJ databases">
        <title>A chromosome-scale genome assembly of Talaromyces rugulosus W13939.</title>
        <authorList>
            <person name="Wang B."/>
            <person name="Guo L."/>
            <person name="Ye K."/>
            <person name="Wang L."/>
        </authorList>
    </citation>
    <scope>NUCLEOTIDE SEQUENCE [LARGE SCALE GENOMIC DNA]</scope>
    <source>
        <strain evidence="3">W13939</strain>
    </source>
</reference>
<dbReference type="GeneID" id="55998134"/>
<sequence length="245" mass="27001">MKIELLSLVNRRRIRQLLEPIAALVDLEPVLKNGPHGSAFQPAQSQGDPIQIIDDENTGKPPQLIEMSDSFSGQLSSVSAYETLKAGCRVLYHRTQPFMPPQNQHYRWRIGVSTVKIGAQSFISGLNLFPSGSQSNITGRLLGFRNPASEVWIEIPPTSQVKALCAAFSSQGLRGIKFTFTNCDSTDWVGSSSDPRITQEILSTTENMNQHYLLVGLDRFKIVSLGLGELTNYPGSSLESLPRNV</sequence>
<dbReference type="Pfam" id="PF24539">
    <property type="entry name" value="DUF7600"/>
    <property type="match status" value="1"/>
</dbReference>
<dbReference type="InterPro" id="IPR056021">
    <property type="entry name" value="DUF7600"/>
</dbReference>
<name>A0A7H8RAM8_TALRU</name>
<protein>
    <recommendedName>
        <fullName evidence="1">DUF7600 domain-containing protein</fullName>
    </recommendedName>
</protein>
<proteinExistence type="predicted"/>
<keyword evidence="3" id="KW-1185">Reference proteome</keyword>
<evidence type="ECO:0000313" key="3">
    <source>
        <dbReference type="Proteomes" id="UP000509510"/>
    </source>
</evidence>
<dbReference type="EMBL" id="CP055903">
    <property type="protein sequence ID" value="QKX63484.1"/>
    <property type="molecule type" value="Genomic_DNA"/>
</dbReference>
<feature type="domain" description="DUF7600" evidence="1">
    <location>
        <begin position="81"/>
        <end position="228"/>
    </location>
</feature>
<organism evidence="2 3">
    <name type="scientific">Talaromyces rugulosus</name>
    <name type="common">Penicillium rugulosum</name>
    <dbReference type="NCBI Taxonomy" id="121627"/>
    <lineage>
        <taxon>Eukaryota</taxon>
        <taxon>Fungi</taxon>
        <taxon>Dikarya</taxon>
        <taxon>Ascomycota</taxon>
        <taxon>Pezizomycotina</taxon>
        <taxon>Eurotiomycetes</taxon>
        <taxon>Eurotiomycetidae</taxon>
        <taxon>Eurotiales</taxon>
        <taxon>Trichocomaceae</taxon>
        <taxon>Talaromyces</taxon>
        <taxon>Talaromyces sect. Islandici</taxon>
    </lineage>
</organism>
<dbReference type="KEGG" id="trg:TRUGW13939_10655"/>